<evidence type="ECO:0000256" key="5">
    <source>
        <dbReference type="ARBA" id="ARBA00023125"/>
    </source>
</evidence>
<dbReference type="GO" id="GO:0009378">
    <property type="term" value="F:four-way junction helicase activity"/>
    <property type="evidence" value="ECO:0007669"/>
    <property type="project" value="TreeGrafter"/>
</dbReference>
<dbReference type="Pfam" id="PF00271">
    <property type="entry name" value="Helicase_C"/>
    <property type="match status" value="1"/>
</dbReference>
<evidence type="ECO:0000256" key="4">
    <source>
        <dbReference type="ARBA" id="ARBA00022840"/>
    </source>
</evidence>
<evidence type="ECO:0000256" key="1">
    <source>
        <dbReference type="ARBA" id="ARBA00022741"/>
    </source>
</evidence>
<feature type="domain" description="Helicase ATP-binding" evidence="8">
    <location>
        <begin position="26"/>
        <end position="193"/>
    </location>
</feature>
<sequence>MADKLNEILRQDFGFSEFRPGQHEVLDKLEQGIDTFAILPTGGGKTLIYQLFGRISPGTVVIVSPLISLMQDQVRRLQYLGEKRVVALTSALSYQEKQVVLAHLSNYKYIYVSPEMLSNQDVLAKFTRLTISLFVIDEAHCVSEWGPDFRPEYQNLGRIRIQLNSPLTLMITATATHRVREDIIQKLGFSEETVATEIQPVNRENIFLAAKEVPDESAKMAILTNFLNVMPGKGIIYFSSRSKAEKVAEEITKSTDLSVLPYHGGMSNEDRFSVQQQFMNDQIDIICATSAFGMGIDKQDIRFVIHYHVPANLQSYMQEIGRCGRDGKPGIALALYTDNDRFVHLGLLDKTIPDDSVIEYAYDNPTIEFNDESYRVIQYYVRHQVPLAKVLAIFKQRKIQRLNELQAVIDYVKSQTCRRQKLLEPFQAEFEAESSFCCDVDNDFWNDEDNFVTTNFGAINSQTQRQSADNWHKILNQLFLLKN</sequence>
<dbReference type="eggNOG" id="COG0514">
    <property type="taxonomic scope" value="Bacteria"/>
</dbReference>
<dbReference type="SUPFAM" id="SSF52540">
    <property type="entry name" value="P-loop containing nucleoside triphosphate hydrolases"/>
    <property type="match status" value="1"/>
</dbReference>
<keyword evidence="4" id="KW-0067">ATP-binding</keyword>
<dbReference type="SMART" id="SM00487">
    <property type="entry name" value="DEXDc"/>
    <property type="match status" value="1"/>
</dbReference>
<keyword evidence="3 10" id="KW-0347">Helicase</keyword>
<dbReference type="PROSITE" id="PS51194">
    <property type="entry name" value="HELICASE_CTER"/>
    <property type="match status" value="1"/>
</dbReference>
<organism evidence="10 11">
    <name type="scientific">Lentilactobacillus curieae</name>
    <dbReference type="NCBI Taxonomy" id="1138822"/>
    <lineage>
        <taxon>Bacteria</taxon>
        <taxon>Bacillati</taxon>
        <taxon>Bacillota</taxon>
        <taxon>Bacilli</taxon>
        <taxon>Lactobacillales</taxon>
        <taxon>Lactobacillaceae</taxon>
        <taxon>Lentilactobacillus</taxon>
    </lineage>
</organism>
<dbReference type="SMART" id="SM00490">
    <property type="entry name" value="HELICc"/>
    <property type="match status" value="1"/>
</dbReference>
<dbReference type="PROSITE" id="PS00690">
    <property type="entry name" value="DEAH_ATP_HELICASE"/>
    <property type="match status" value="1"/>
</dbReference>
<keyword evidence="1" id="KW-0547">Nucleotide-binding</keyword>
<dbReference type="PANTHER" id="PTHR13710:SF84">
    <property type="entry name" value="ATP-DEPENDENT DNA HELICASE RECS-RELATED"/>
    <property type="match status" value="1"/>
</dbReference>
<dbReference type="GO" id="GO:0005524">
    <property type="term" value="F:ATP binding"/>
    <property type="evidence" value="ECO:0007669"/>
    <property type="project" value="UniProtKB-KW"/>
</dbReference>
<dbReference type="Gene3D" id="3.40.50.300">
    <property type="entry name" value="P-loop containing nucleotide triphosphate hydrolases"/>
    <property type="match status" value="2"/>
</dbReference>
<dbReference type="PROSITE" id="PS51192">
    <property type="entry name" value="HELICASE_ATP_BIND_1"/>
    <property type="match status" value="1"/>
</dbReference>
<feature type="domain" description="Helicase C-terminal" evidence="9">
    <location>
        <begin position="222"/>
        <end position="373"/>
    </location>
</feature>
<keyword evidence="2" id="KW-0378">Hydrolase</keyword>
<accession>A0A1S6QKD4</accession>
<evidence type="ECO:0000313" key="11">
    <source>
        <dbReference type="Proteomes" id="UP000030361"/>
    </source>
</evidence>
<evidence type="ECO:0000313" key="10">
    <source>
        <dbReference type="EMBL" id="AQW22098.1"/>
    </source>
</evidence>
<dbReference type="PANTHER" id="PTHR13710">
    <property type="entry name" value="DNA HELICASE RECQ FAMILY MEMBER"/>
    <property type="match status" value="1"/>
</dbReference>
<protein>
    <recommendedName>
        <fullName evidence="6">ATP-dependent DNA helicase RecQ</fullName>
    </recommendedName>
    <alternativeName>
        <fullName evidence="7">DNA 3'-5' helicase RecQ</fullName>
    </alternativeName>
</protein>
<evidence type="ECO:0000259" key="9">
    <source>
        <dbReference type="PROSITE" id="PS51194"/>
    </source>
</evidence>
<keyword evidence="11" id="KW-1185">Reference proteome</keyword>
<dbReference type="GO" id="GO:0006310">
    <property type="term" value="P:DNA recombination"/>
    <property type="evidence" value="ECO:0007669"/>
    <property type="project" value="InterPro"/>
</dbReference>
<dbReference type="InterPro" id="IPR011545">
    <property type="entry name" value="DEAD/DEAH_box_helicase_dom"/>
</dbReference>
<dbReference type="Pfam" id="PF00270">
    <property type="entry name" value="DEAD"/>
    <property type="match status" value="1"/>
</dbReference>
<dbReference type="InterPro" id="IPR001650">
    <property type="entry name" value="Helicase_C-like"/>
</dbReference>
<dbReference type="GO" id="GO:0016787">
    <property type="term" value="F:hydrolase activity"/>
    <property type="evidence" value="ECO:0007669"/>
    <property type="project" value="UniProtKB-KW"/>
</dbReference>
<dbReference type="CDD" id="cd17920">
    <property type="entry name" value="DEXHc_RecQ"/>
    <property type="match status" value="1"/>
</dbReference>
<evidence type="ECO:0000256" key="6">
    <source>
        <dbReference type="ARBA" id="ARBA00044535"/>
    </source>
</evidence>
<dbReference type="InterPro" id="IPR004589">
    <property type="entry name" value="DNA_helicase_ATP-dep_RecQ"/>
</dbReference>
<dbReference type="InterPro" id="IPR027417">
    <property type="entry name" value="P-loop_NTPase"/>
</dbReference>
<evidence type="ECO:0000259" key="8">
    <source>
        <dbReference type="PROSITE" id="PS51192"/>
    </source>
</evidence>
<dbReference type="NCBIfam" id="TIGR00614">
    <property type="entry name" value="recQ_fam"/>
    <property type="match status" value="1"/>
</dbReference>
<dbReference type="KEGG" id="lcu:PL11_009280"/>
<dbReference type="GO" id="GO:0003677">
    <property type="term" value="F:DNA binding"/>
    <property type="evidence" value="ECO:0007669"/>
    <property type="project" value="UniProtKB-KW"/>
</dbReference>
<keyword evidence="5" id="KW-0238">DNA-binding</keyword>
<dbReference type="AlphaFoldDB" id="A0A1S6QKD4"/>
<dbReference type="InterPro" id="IPR002464">
    <property type="entry name" value="DNA/RNA_helicase_DEAH_CS"/>
</dbReference>
<dbReference type="RefSeq" id="WP_035167104.1">
    <property type="nucleotide sequence ID" value="NZ_CP018906.1"/>
</dbReference>
<gene>
    <name evidence="10" type="ORF">PL11_009280</name>
</gene>
<dbReference type="GO" id="GO:0043590">
    <property type="term" value="C:bacterial nucleoid"/>
    <property type="evidence" value="ECO:0007669"/>
    <property type="project" value="TreeGrafter"/>
</dbReference>
<evidence type="ECO:0000256" key="3">
    <source>
        <dbReference type="ARBA" id="ARBA00022806"/>
    </source>
</evidence>
<proteinExistence type="predicted"/>
<evidence type="ECO:0000256" key="7">
    <source>
        <dbReference type="ARBA" id="ARBA00044550"/>
    </source>
</evidence>
<dbReference type="OrthoDB" id="9763310at2"/>
<dbReference type="GO" id="GO:0005737">
    <property type="term" value="C:cytoplasm"/>
    <property type="evidence" value="ECO:0007669"/>
    <property type="project" value="TreeGrafter"/>
</dbReference>
<evidence type="ECO:0000256" key="2">
    <source>
        <dbReference type="ARBA" id="ARBA00022801"/>
    </source>
</evidence>
<dbReference type="Pfam" id="PF16124">
    <property type="entry name" value="RecQ_Zn_bind"/>
    <property type="match status" value="1"/>
</dbReference>
<dbReference type="GO" id="GO:0006281">
    <property type="term" value="P:DNA repair"/>
    <property type="evidence" value="ECO:0007669"/>
    <property type="project" value="TreeGrafter"/>
</dbReference>
<dbReference type="InterPro" id="IPR014001">
    <property type="entry name" value="Helicase_ATP-bd"/>
</dbReference>
<dbReference type="InterPro" id="IPR032284">
    <property type="entry name" value="RecQ_Zn-bd"/>
</dbReference>
<reference evidence="10 11" key="1">
    <citation type="journal article" date="2015" name="Genome Announc.">
        <title>Genome Sequence of Lactobacillus curieae CCTCC M 2011381T, a Novel Producer of Gamma-aminobutyric Acid.</title>
        <authorList>
            <person name="Wang Y."/>
            <person name="Wang Y."/>
            <person name="Lang C."/>
            <person name="Wei D."/>
            <person name="Xu P."/>
            <person name="Xie J."/>
        </authorList>
    </citation>
    <scope>NUCLEOTIDE SEQUENCE [LARGE SCALE GENOMIC DNA]</scope>
    <source>
        <strain evidence="10 11">CCTCC M 2011381</strain>
    </source>
</reference>
<dbReference type="GO" id="GO:0030894">
    <property type="term" value="C:replisome"/>
    <property type="evidence" value="ECO:0007669"/>
    <property type="project" value="TreeGrafter"/>
</dbReference>
<dbReference type="GO" id="GO:0043138">
    <property type="term" value="F:3'-5' DNA helicase activity"/>
    <property type="evidence" value="ECO:0007669"/>
    <property type="project" value="TreeGrafter"/>
</dbReference>
<name>A0A1S6QKD4_9LACO</name>
<dbReference type="Proteomes" id="UP000030361">
    <property type="component" value="Chromosome"/>
</dbReference>
<dbReference type="EMBL" id="CP018906">
    <property type="protein sequence ID" value="AQW22098.1"/>
    <property type="molecule type" value="Genomic_DNA"/>
</dbReference>